<keyword evidence="5" id="KW-1185">Reference proteome</keyword>
<gene>
    <name evidence="4" type="ORF">NB645_07665</name>
</gene>
<evidence type="ECO:0000313" key="4">
    <source>
        <dbReference type="EMBL" id="WAV96695.1"/>
    </source>
</evidence>
<dbReference type="InterPro" id="IPR025166">
    <property type="entry name" value="Integrase_DNA_bind_dom"/>
</dbReference>
<dbReference type="GO" id="GO:0003677">
    <property type="term" value="F:DNA binding"/>
    <property type="evidence" value="ECO:0007669"/>
    <property type="project" value="UniProtKB-KW"/>
</dbReference>
<organism evidence="4 5">
    <name type="scientific">Oxalobacter aliiformigenes</name>
    <dbReference type="NCBI Taxonomy" id="2946593"/>
    <lineage>
        <taxon>Bacteria</taxon>
        <taxon>Pseudomonadati</taxon>
        <taxon>Pseudomonadota</taxon>
        <taxon>Betaproteobacteria</taxon>
        <taxon>Burkholderiales</taxon>
        <taxon>Oxalobacteraceae</taxon>
        <taxon>Oxalobacter</taxon>
    </lineage>
</organism>
<protein>
    <submittedName>
        <fullName evidence="4">Arm DNA-binding domain-containing protein</fullName>
    </submittedName>
</protein>
<evidence type="ECO:0000313" key="5">
    <source>
        <dbReference type="Proteomes" id="UP001164794"/>
    </source>
</evidence>
<keyword evidence="2" id="KW-0229">DNA integration</keyword>
<dbReference type="PANTHER" id="PTHR30629">
    <property type="entry name" value="PROPHAGE INTEGRASE"/>
    <property type="match status" value="1"/>
</dbReference>
<sequence>MAKLITPLVPKQIDSAKPKDKPYILFDGGGLYLEVTPLGSKFWRMKFRQANGKENWLSFGKYPDVSLEQVCQKQNKARKLKAAGIDAAENRKFYSVDGSVCED</sequence>
<keyword evidence="4" id="KW-0238">DNA-binding</keyword>
<reference evidence="4" key="1">
    <citation type="journal article" date="2022" name="Front. Microbiol.">
        <title>New perspectives on an old grouping: The genomic and phenotypic variability of Oxalobacter formigenes and the implications for calcium oxalate stone prevention.</title>
        <authorList>
            <person name="Chmiel J.A."/>
            <person name="Carr C."/>
            <person name="Stuivenberg G.A."/>
            <person name="Venema R."/>
            <person name="Chanyi R.M."/>
            <person name="Al K.F."/>
            <person name="Giguere D."/>
            <person name="Say H."/>
            <person name="Akouris P.P."/>
            <person name="Dominguez Romero S.A."/>
            <person name="Kwong A."/>
            <person name="Tai V."/>
            <person name="Koval S.F."/>
            <person name="Razvi H."/>
            <person name="Bjazevic J."/>
            <person name="Burton J.P."/>
        </authorList>
    </citation>
    <scope>NUCLEOTIDE SEQUENCE</scope>
    <source>
        <strain evidence="4">HOxNP-1</strain>
    </source>
</reference>
<evidence type="ECO:0000256" key="1">
    <source>
        <dbReference type="ARBA" id="ARBA00008857"/>
    </source>
</evidence>
<name>A0ABY7JJV0_9BURK</name>
<dbReference type="InterPro" id="IPR038488">
    <property type="entry name" value="Integrase_DNA-bd_sf"/>
</dbReference>
<proteinExistence type="inferred from homology"/>
<dbReference type="EMBL" id="CP098248">
    <property type="protein sequence ID" value="WAV96695.1"/>
    <property type="molecule type" value="Genomic_DNA"/>
</dbReference>
<dbReference type="Proteomes" id="UP001164794">
    <property type="component" value="Chromosome"/>
</dbReference>
<dbReference type="RefSeq" id="WP_269264173.1">
    <property type="nucleotide sequence ID" value="NZ_CP098248.1"/>
</dbReference>
<dbReference type="InterPro" id="IPR050808">
    <property type="entry name" value="Phage_Integrase"/>
</dbReference>
<dbReference type="Pfam" id="PF13356">
    <property type="entry name" value="Arm-DNA-bind_3"/>
    <property type="match status" value="1"/>
</dbReference>
<dbReference type="PANTHER" id="PTHR30629:SF2">
    <property type="entry name" value="PROPHAGE INTEGRASE INTS-RELATED"/>
    <property type="match status" value="1"/>
</dbReference>
<evidence type="ECO:0000259" key="3">
    <source>
        <dbReference type="Pfam" id="PF13356"/>
    </source>
</evidence>
<accession>A0ABY7JJV0</accession>
<evidence type="ECO:0000256" key="2">
    <source>
        <dbReference type="ARBA" id="ARBA00022908"/>
    </source>
</evidence>
<dbReference type="Gene3D" id="3.30.160.390">
    <property type="entry name" value="Integrase, DNA-binding domain"/>
    <property type="match status" value="1"/>
</dbReference>
<comment type="similarity">
    <text evidence="1">Belongs to the 'phage' integrase family.</text>
</comment>
<feature type="domain" description="Integrase DNA-binding" evidence="3">
    <location>
        <begin position="11"/>
        <end position="92"/>
    </location>
</feature>